<protein>
    <submittedName>
        <fullName evidence="1">General secretion pathway protein M</fullName>
    </submittedName>
</protein>
<dbReference type="NCBIfam" id="NF040576">
    <property type="entry name" value="T2SS_GspM_XpsM"/>
    <property type="match status" value="1"/>
</dbReference>
<gene>
    <name evidence="1" type="ORF">SAMN04488557_3120</name>
</gene>
<accession>A0A1I7NRQ4</accession>
<sequence length="193" mass="20322">MTMPSSGFSRASLALAVLAIVLTALGALAAAPFLQTRKLEAAIAEKQRRLPELRAQIAHESELKKEHADLAALGQDKSLLLEGDKTGVAGANLQSLVNGLVTANGGTASSIQILPPKEDGNLMRISVSLSINVGTDGLRDIVHSLETGTPLIFIDDIVVRGIHEDFRPTEPHYLGPLEVTLQVSGFAVQNGSS</sequence>
<keyword evidence="2" id="KW-1185">Reference proteome</keyword>
<dbReference type="Pfam" id="PF10741">
    <property type="entry name" value="T2SSM_b"/>
    <property type="match status" value="1"/>
</dbReference>
<proteinExistence type="predicted"/>
<dbReference type="STRING" id="51670.SAMN04488557_3120"/>
<dbReference type="RefSeq" id="WP_244531285.1">
    <property type="nucleotide sequence ID" value="NZ_FPCH01000003.1"/>
</dbReference>
<dbReference type="Proteomes" id="UP000199423">
    <property type="component" value="Unassembled WGS sequence"/>
</dbReference>
<dbReference type="AlphaFoldDB" id="A0A1I7NRQ4"/>
<dbReference type="InterPro" id="IPR034756">
    <property type="entry name" value="T2SSM_b"/>
</dbReference>
<organism evidence="1 2">
    <name type="scientific">Hyphomicrobium facile</name>
    <dbReference type="NCBI Taxonomy" id="51670"/>
    <lineage>
        <taxon>Bacteria</taxon>
        <taxon>Pseudomonadati</taxon>
        <taxon>Pseudomonadota</taxon>
        <taxon>Alphaproteobacteria</taxon>
        <taxon>Hyphomicrobiales</taxon>
        <taxon>Hyphomicrobiaceae</taxon>
        <taxon>Hyphomicrobium</taxon>
    </lineage>
</organism>
<reference evidence="2" key="1">
    <citation type="submission" date="2016-10" db="EMBL/GenBank/DDBJ databases">
        <authorList>
            <person name="Varghese N."/>
            <person name="Submissions S."/>
        </authorList>
    </citation>
    <scope>NUCLEOTIDE SEQUENCE [LARGE SCALE GENOMIC DNA]</scope>
    <source>
        <strain evidence="2">DSM 1565</strain>
    </source>
</reference>
<evidence type="ECO:0000313" key="2">
    <source>
        <dbReference type="Proteomes" id="UP000199423"/>
    </source>
</evidence>
<evidence type="ECO:0000313" key="1">
    <source>
        <dbReference type="EMBL" id="SFV37354.1"/>
    </source>
</evidence>
<name>A0A1I7NRQ4_9HYPH</name>
<dbReference type="EMBL" id="FPCH01000003">
    <property type="protein sequence ID" value="SFV37354.1"/>
    <property type="molecule type" value="Genomic_DNA"/>
</dbReference>